<reference evidence="10 11" key="1">
    <citation type="submission" date="2019-02" db="EMBL/GenBank/DDBJ databases">
        <title>Complete Genome Sequence of Desulfovibrio desulfuricans IC1, a Sulfonate Utilizing Anaerobe.</title>
        <authorList>
            <person name="Day L.A."/>
            <person name="De Leon K.B."/>
            <person name="Wall J.D."/>
        </authorList>
    </citation>
    <scope>NUCLEOTIDE SEQUENCE [LARGE SCALE GENOMIC DNA]</scope>
    <source>
        <strain evidence="10 11">IC1</strain>
    </source>
</reference>
<dbReference type="GO" id="GO:0005737">
    <property type="term" value="C:cytoplasm"/>
    <property type="evidence" value="ECO:0007669"/>
    <property type="project" value="UniProtKB-SubCell"/>
</dbReference>
<feature type="domain" description="Thiazole synthase ThiG" evidence="9">
    <location>
        <begin position="11"/>
        <end position="260"/>
    </location>
</feature>
<feature type="active site" description="Schiff-base intermediate with DXP" evidence="8">
    <location>
        <position position="105"/>
    </location>
</feature>
<dbReference type="AlphaFoldDB" id="A0A4P7UPB3"/>
<evidence type="ECO:0000313" key="11">
    <source>
        <dbReference type="Proteomes" id="UP000297065"/>
    </source>
</evidence>
<dbReference type="Proteomes" id="UP000297065">
    <property type="component" value="Chromosome"/>
</dbReference>
<keyword evidence="8" id="KW-0963">Cytoplasm</keyword>
<evidence type="ECO:0000256" key="8">
    <source>
        <dbReference type="HAMAP-Rule" id="MF_00443"/>
    </source>
</evidence>
<evidence type="ECO:0000256" key="6">
    <source>
        <dbReference type="ARBA" id="ARBA00023270"/>
    </source>
</evidence>
<evidence type="ECO:0000313" key="10">
    <source>
        <dbReference type="EMBL" id="QCC86701.1"/>
    </source>
</evidence>
<dbReference type="PANTHER" id="PTHR34266">
    <property type="entry name" value="THIAZOLE SYNTHASE"/>
    <property type="match status" value="1"/>
</dbReference>
<comment type="pathway">
    <text evidence="2 8">Cofactor biosynthesis; thiamine diphosphate biosynthesis.</text>
</comment>
<dbReference type="InterPro" id="IPR033983">
    <property type="entry name" value="Thiazole_synthase_ThiG"/>
</dbReference>
<dbReference type="PANTHER" id="PTHR34266:SF2">
    <property type="entry name" value="THIAZOLE SYNTHASE"/>
    <property type="match status" value="1"/>
</dbReference>
<dbReference type="GO" id="GO:1990107">
    <property type="term" value="F:thiazole synthase activity"/>
    <property type="evidence" value="ECO:0007669"/>
    <property type="project" value="UniProtKB-EC"/>
</dbReference>
<feature type="binding site" evidence="8">
    <location>
        <begin position="214"/>
        <end position="215"/>
    </location>
    <ligand>
        <name>1-deoxy-D-xylulose 5-phosphate</name>
        <dbReference type="ChEBI" id="CHEBI:57792"/>
    </ligand>
</feature>
<comment type="catalytic activity">
    <reaction evidence="7 8">
        <text>[ThiS sulfur-carrier protein]-C-terminal-Gly-aminoethanethioate + 2-iminoacetate + 1-deoxy-D-xylulose 5-phosphate = [ThiS sulfur-carrier protein]-C-terminal Gly-Gly + 2-[(2R,5Z)-2-carboxy-4-methylthiazol-5(2H)-ylidene]ethyl phosphate + 2 H2O + H(+)</text>
        <dbReference type="Rhea" id="RHEA:26297"/>
        <dbReference type="Rhea" id="RHEA-COMP:12909"/>
        <dbReference type="Rhea" id="RHEA-COMP:19908"/>
        <dbReference type="ChEBI" id="CHEBI:15377"/>
        <dbReference type="ChEBI" id="CHEBI:15378"/>
        <dbReference type="ChEBI" id="CHEBI:57792"/>
        <dbReference type="ChEBI" id="CHEBI:62899"/>
        <dbReference type="ChEBI" id="CHEBI:77846"/>
        <dbReference type="ChEBI" id="CHEBI:90778"/>
        <dbReference type="ChEBI" id="CHEBI:232372"/>
        <dbReference type="EC" id="2.8.1.10"/>
    </reaction>
</comment>
<dbReference type="UniPathway" id="UPA00060"/>
<dbReference type="Pfam" id="PF05690">
    <property type="entry name" value="ThiG"/>
    <property type="match status" value="1"/>
</dbReference>
<dbReference type="GO" id="GO:0009229">
    <property type="term" value="P:thiamine diphosphate biosynthetic process"/>
    <property type="evidence" value="ECO:0007669"/>
    <property type="project" value="UniProtKB-UniRule"/>
</dbReference>
<comment type="function">
    <text evidence="1 8">Catalyzes the rearrangement of 1-deoxy-D-xylulose 5-phosphate (DXP) to produce the thiazole phosphate moiety of thiamine. Sulfur is provided by the thiocarboxylate moiety of the carrier protein ThiS. In vitro, sulfur can be provided by H(2)S.</text>
</comment>
<gene>
    <name evidence="8" type="primary">thiG</name>
    <name evidence="10" type="ORF">DDIC_12595</name>
</gene>
<dbReference type="InterPro" id="IPR008867">
    <property type="entry name" value="ThiG"/>
</dbReference>
<dbReference type="EMBL" id="CP036295">
    <property type="protein sequence ID" value="QCC86701.1"/>
    <property type="molecule type" value="Genomic_DNA"/>
</dbReference>
<feature type="binding site" evidence="8">
    <location>
        <position position="166"/>
    </location>
    <ligand>
        <name>1-deoxy-D-xylulose 5-phosphate</name>
        <dbReference type="ChEBI" id="CHEBI:57792"/>
    </ligand>
</feature>
<accession>A0A4P7UPB3</accession>
<evidence type="ECO:0000256" key="5">
    <source>
        <dbReference type="ARBA" id="ARBA00022977"/>
    </source>
</evidence>
<evidence type="ECO:0000259" key="9">
    <source>
        <dbReference type="Pfam" id="PF05690"/>
    </source>
</evidence>
<keyword evidence="5 8" id="KW-0784">Thiamine biosynthesis</keyword>
<name>A0A4P7UPB3_DESDE</name>
<comment type="similarity">
    <text evidence="8">Belongs to the ThiG family.</text>
</comment>
<protein>
    <recommendedName>
        <fullName evidence="3 8">Thiazole synthase</fullName>
        <ecNumber evidence="3 8">2.8.1.10</ecNumber>
    </recommendedName>
</protein>
<comment type="subunit">
    <text evidence="8">Homotetramer. Forms heterodimers with either ThiH or ThiS.</text>
</comment>
<dbReference type="SUPFAM" id="SSF110399">
    <property type="entry name" value="ThiG-like"/>
    <property type="match status" value="1"/>
</dbReference>
<dbReference type="Gene3D" id="3.20.20.70">
    <property type="entry name" value="Aldolase class I"/>
    <property type="match status" value="1"/>
</dbReference>
<evidence type="ECO:0000256" key="3">
    <source>
        <dbReference type="ARBA" id="ARBA00011960"/>
    </source>
</evidence>
<dbReference type="HAMAP" id="MF_00443">
    <property type="entry name" value="ThiG"/>
    <property type="match status" value="1"/>
</dbReference>
<organism evidence="10 11">
    <name type="scientific">Desulfovibrio desulfuricans</name>
    <dbReference type="NCBI Taxonomy" id="876"/>
    <lineage>
        <taxon>Bacteria</taxon>
        <taxon>Pseudomonadati</taxon>
        <taxon>Thermodesulfobacteriota</taxon>
        <taxon>Desulfovibrionia</taxon>
        <taxon>Desulfovibrionales</taxon>
        <taxon>Desulfovibrionaceae</taxon>
        <taxon>Desulfovibrio</taxon>
    </lineage>
</organism>
<evidence type="ECO:0000256" key="1">
    <source>
        <dbReference type="ARBA" id="ARBA00002834"/>
    </source>
</evidence>
<evidence type="ECO:0000256" key="2">
    <source>
        <dbReference type="ARBA" id="ARBA00004948"/>
    </source>
</evidence>
<dbReference type="EC" id="2.8.1.10" evidence="3 8"/>
<sequence length="266" mass="27531">MESTMNDSFILGGVTLASRLFIGTGKYGTDSLIPAVAEASGAEVITVAMRRVDKQAGEQQTAQGIMGHIPSHMRLLPNTSGARTADEAVRLARLARAAGCGDWIKIEVISDTRHLLPDGYETAKATEILVKEGFTVLPYINPDLYVARACAAAGAAAIMPLGAPIGTNRGLRTTEMVGILIEEIELPIIVDAGIGRPSQACEAMEMGAAACLVNTAIASSSDPVAMARAFGAAVRAGRDAWLAGPGAVRAQAQGAEASSPLTGFLR</sequence>
<feature type="binding site" evidence="8">
    <location>
        <begin position="192"/>
        <end position="193"/>
    </location>
    <ligand>
        <name>1-deoxy-D-xylulose 5-phosphate</name>
        <dbReference type="ChEBI" id="CHEBI:57792"/>
    </ligand>
</feature>
<keyword evidence="6 8" id="KW-0704">Schiff base</keyword>
<evidence type="ECO:0000256" key="7">
    <source>
        <dbReference type="ARBA" id="ARBA00049897"/>
    </source>
</evidence>
<proteinExistence type="inferred from homology"/>
<dbReference type="OrthoDB" id="9805935at2"/>
<evidence type="ECO:0000256" key="4">
    <source>
        <dbReference type="ARBA" id="ARBA00022679"/>
    </source>
</evidence>
<keyword evidence="4 8" id="KW-0808">Transferase</keyword>
<comment type="subcellular location">
    <subcellularLocation>
        <location evidence="8">Cytoplasm</location>
    </subcellularLocation>
</comment>
<dbReference type="InterPro" id="IPR013785">
    <property type="entry name" value="Aldolase_TIM"/>
</dbReference>